<dbReference type="PANTHER" id="PTHR46264">
    <property type="entry name" value="TYROSINE-TRNA LIGASE"/>
    <property type="match status" value="1"/>
</dbReference>
<evidence type="ECO:0000256" key="1">
    <source>
        <dbReference type="ARBA" id="ARBA00013160"/>
    </source>
</evidence>
<dbReference type="GO" id="GO:0004831">
    <property type="term" value="F:tyrosine-tRNA ligase activity"/>
    <property type="evidence" value="ECO:0007669"/>
    <property type="project" value="UniProtKB-EC"/>
</dbReference>
<comment type="catalytic activity">
    <reaction evidence="3">
        <text>tRNA(Tyr) + L-tyrosine + ATP = L-tyrosyl-tRNA(Tyr) + AMP + diphosphate + H(+)</text>
        <dbReference type="Rhea" id="RHEA:10220"/>
        <dbReference type="Rhea" id="RHEA-COMP:9706"/>
        <dbReference type="Rhea" id="RHEA-COMP:9707"/>
        <dbReference type="ChEBI" id="CHEBI:15378"/>
        <dbReference type="ChEBI" id="CHEBI:30616"/>
        <dbReference type="ChEBI" id="CHEBI:33019"/>
        <dbReference type="ChEBI" id="CHEBI:58315"/>
        <dbReference type="ChEBI" id="CHEBI:78442"/>
        <dbReference type="ChEBI" id="CHEBI:78536"/>
        <dbReference type="ChEBI" id="CHEBI:456215"/>
        <dbReference type="EC" id="6.1.1.1"/>
    </reaction>
</comment>
<dbReference type="EMBL" id="SDRB02012308">
    <property type="protein sequence ID" value="THF98109.1"/>
    <property type="molecule type" value="Genomic_DNA"/>
</dbReference>
<evidence type="ECO:0000256" key="3">
    <source>
        <dbReference type="ARBA" id="ARBA00048248"/>
    </source>
</evidence>
<protein>
    <recommendedName>
        <fullName evidence="1">tyrosine--tRNA ligase</fullName>
        <ecNumber evidence="1">6.1.1.1</ecNumber>
    </recommendedName>
    <alternativeName>
        <fullName evidence="2">Tyrosyl-tRNA synthetase</fullName>
    </alternativeName>
</protein>
<comment type="caution">
    <text evidence="4">The sequence shown here is derived from an EMBL/GenBank/DDBJ whole genome shotgun (WGS) entry which is preliminary data.</text>
</comment>
<evidence type="ECO:0000313" key="5">
    <source>
        <dbReference type="Proteomes" id="UP000306102"/>
    </source>
</evidence>
<dbReference type="EC" id="6.1.1.1" evidence="1"/>
<dbReference type="InterPro" id="IPR014729">
    <property type="entry name" value="Rossmann-like_a/b/a_fold"/>
</dbReference>
<dbReference type="GO" id="GO:0006437">
    <property type="term" value="P:tyrosyl-tRNA aminoacylation"/>
    <property type="evidence" value="ECO:0007669"/>
    <property type="project" value="TreeGrafter"/>
</dbReference>
<dbReference type="Gene3D" id="3.40.50.620">
    <property type="entry name" value="HUPs"/>
    <property type="match status" value="1"/>
</dbReference>
<dbReference type="GO" id="GO:0005737">
    <property type="term" value="C:cytoplasm"/>
    <property type="evidence" value="ECO:0007669"/>
    <property type="project" value="TreeGrafter"/>
</dbReference>
<organism evidence="4 5">
    <name type="scientific">Camellia sinensis var. sinensis</name>
    <name type="common">China tea</name>
    <dbReference type="NCBI Taxonomy" id="542762"/>
    <lineage>
        <taxon>Eukaryota</taxon>
        <taxon>Viridiplantae</taxon>
        <taxon>Streptophyta</taxon>
        <taxon>Embryophyta</taxon>
        <taxon>Tracheophyta</taxon>
        <taxon>Spermatophyta</taxon>
        <taxon>Magnoliopsida</taxon>
        <taxon>eudicotyledons</taxon>
        <taxon>Gunneridae</taxon>
        <taxon>Pentapetalae</taxon>
        <taxon>asterids</taxon>
        <taxon>Ericales</taxon>
        <taxon>Theaceae</taxon>
        <taxon>Camellia</taxon>
    </lineage>
</organism>
<evidence type="ECO:0000313" key="4">
    <source>
        <dbReference type="EMBL" id="THF98109.1"/>
    </source>
</evidence>
<keyword evidence="5" id="KW-1185">Reference proteome</keyword>
<reference evidence="4 5" key="1">
    <citation type="journal article" date="2018" name="Proc. Natl. Acad. Sci. U.S.A.">
        <title>Draft genome sequence of Camellia sinensis var. sinensis provides insights into the evolution of the tea genome and tea quality.</title>
        <authorList>
            <person name="Wei C."/>
            <person name="Yang H."/>
            <person name="Wang S."/>
            <person name="Zhao J."/>
            <person name="Liu C."/>
            <person name="Gao L."/>
            <person name="Xia E."/>
            <person name="Lu Y."/>
            <person name="Tai Y."/>
            <person name="She G."/>
            <person name="Sun J."/>
            <person name="Cao H."/>
            <person name="Tong W."/>
            <person name="Gao Q."/>
            <person name="Li Y."/>
            <person name="Deng W."/>
            <person name="Jiang X."/>
            <person name="Wang W."/>
            <person name="Chen Q."/>
            <person name="Zhang S."/>
            <person name="Li H."/>
            <person name="Wu J."/>
            <person name="Wang P."/>
            <person name="Li P."/>
            <person name="Shi C."/>
            <person name="Zheng F."/>
            <person name="Jian J."/>
            <person name="Huang B."/>
            <person name="Shan D."/>
            <person name="Shi M."/>
            <person name="Fang C."/>
            <person name="Yue Y."/>
            <person name="Li F."/>
            <person name="Li D."/>
            <person name="Wei S."/>
            <person name="Han B."/>
            <person name="Jiang C."/>
            <person name="Yin Y."/>
            <person name="Xia T."/>
            <person name="Zhang Z."/>
            <person name="Bennetzen J.L."/>
            <person name="Zhao S."/>
            <person name="Wan X."/>
        </authorList>
    </citation>
    <scope>NUCLEOTIDE SEQUENCE [LARGE SCALE GENOMIC DNA]</scope>
    <source>
        <strain evidence="5">cv. Shuchazao</strain>
        <tissue evidence="4">Leaf</tissue>
    </source>
</reference>
<name>A0A4S4D6T9_CAMSN</name>
<dbReference type="AlphaFoldDB" id="A0A4S4D6T9"/>
<proteinExistence type="predicted"/>
<dbReference type="SUPFAM" id="SSF52374">
    <property type="entry name" value="Nucleotidylyl transferase"/>
    <property type="match status" value="1"/>
</dbReference>
<gene>
    <name evidence="4" type="ORF">TEA_024691</name>
</gene>
<accession>A0A4S4D6T9</accession>
<dbReference type="PANTHER" id="PTHR46264:SF4">
    <property type="entry name" value="TYROSINE--TRNA LIGASE, CYTOPLASMIC"/>
    <property type="match status" value="1"/>
</dbReference>
<sequence>MKSKTEAAAAHGSSVTGDKANLLSDTVPTLPPLAVKDLLSIGTEFSLHSSDFISDQISGFPSQIRSLAAWVMSVEEKFRIVRSVGEECIQEDELLNLLTKKPEPVCYDGFEPSGRMHIAQSSGDVELAIMVIVELDGSGDGTWL</sequence>
<evidence type="ECO:0000256" key="2">
    <source>
        <dbReference type="ARBA" id="ARBA00033323"/>
    </source>
</evidence>
<dbReference type="InterPro" id="IPR050489">
    <property type="entry name" value="Tyr-tRNA_synthase"/>
</dbReference>
<dbReference type="Proteomes" id="UP000306102">
    <property type="component" value="Unassembled WGS sequence"/>
</dbReference>
<dbReference type="STRING" id="542762.A0A4S4D6T9"/>